<organism evidence="5 6">
    <name type="scientific">Extremus antarcticus</name>
    <dbReference type="NCBI Taxonomy" id="702011"/>
    <lineage>
        <taxon>Eukaryota</taxon>
        <taxon>Fungi</taxon>
        <taxon>Dikarya</taxon>
        <taxon>Ascomycota</taxon>
        <taxon>Pezizomycotina</taxon>
        <taxon>Dothideomycetes</taxon>
        <taxon>Dothideomycetidae</taxon>
        <taxon>Mycosphaerellales</taxon>
        <taxon>Extremaceae</taxon>
        <taxon>Extremus</taxon>
    </lineage>
</organism>
<gene>
    <name evidence="5" type="ORF">LTR09_007852</name>
</gene>
<keyword evidence="6" id="KW-1185">Reference proteome</keyword>
<protein>
    <submittedName>
        <fullName evidence="5">Uncharacterized protein</fullName>
    </submittedName>
</protein>
<dbReference type="Proteomes" id="UP001271007">
    <property type="component" value="Unassembled WGS sequence"/>
</dbReference>
<dbReference type="InterPro" id="IPR023213">
    <property type="entry name" value="CAT-like_dom_sf"/>
</dbReference>
<proteinExistence type="inferred from homology"/>
<dbReference type="PANTHER" id="PTHR31896">
    <property type="entry name" value="FAMILY REGULATORY PROTEIN, PUTATIVE (AFU_ORTHOLOGUE AFUA_3G14730)-RELATED"/>
    <property type="match status" value="1"/>
</dbReference>
<dbReference type="EMBL" id="JAWDJX010000028">
    <property type="protein sequence ID" value="KAK3051102.1"/>
    <property type="molecule type" value="Genomic_DNA"/>
</dbReference>
<evidence type="ECO:0000256" key="2">
    <source>
        <dbReference type="ARBA" id="ARBA00009861"/>
    </source>
</evidence>
<dbReference type="PANTHER" id="PTHR31896:SF69">
    <property type="entry name" value="FAMILY REGULATORY PROTEIN, PUTATIVE (AFU_ORTHOLOGUE AFUA_3G14730)-RELATED"/>
    <property type="match status" value="1"/>
</dbReference>
<evidence type="ECO:0000256" key="1">
    <source>
        <dbReference type="ARBA" id="ARBA00005179"/>
    </source>
</evidence>
<dbReference type="AlphaFoldDB" id="A0AAJ0DCB4"/>
<sequence>MDGVSIVSLMKAWTSVLAGKEDEVPPLMSFKQDPVELISAGSKAKPESYVLHKWMLKGTSFYKFVANQMSEMVWYPGVETRMICLPGALIARLKSQAVDDVKSAQIDAGKDEKSFVSAGDAVSAWIARIAVSALRLPLSQPVALANVLDTRGVVGTQILSDGTAYAGNMCVQFFTYVSAGELAEESLGATALRIRRALDEQRTVQQFEAYVATHKEATAAGRLSLFGPWNMVMMNLSNWHKARFFEYDFSAAIRQCPAEDGMHHWARECAGLFAECRVFSGER</sequence>
<name>A0AAJ0DCB4_9PEZI</name>
<evidence type="ECO:0000256" key="3">
    <source>
        <dbReference type="ARBA" id="ARBA00022679"/>
    </source>
</evidence>
<dbReference type="InterPro" id="IPR051283">
    <property type="entry name" value="Sec_Metabolite_Acyltrans"/>
</dbReference>
<keyword evidence="4" id="KW-0012">Acyltransferase</keyword>
<evidence type="ECO:0000313" key="5">
    <source>
        <dbReference type="EMBL" id="KAK3051102.1"/>
    </source>
</evidence>
<dbReference type="GO" id="GO:0016746">
    <property type="term" value="F:acyltransferase activity"/>
    <property type="evidence" value="ECO:0007669"/>
    <property type="project" value="UniProtKB-KW"/>
</dbReference>
<accession>A0AAJ0DCB4</accession>
<dbReference type="Pfam" id="PF02458">
    <property type="entry name" value="Transferase"/>
    <property type="match status" value="1"/>
</dbReference>
<reference evidence="5" key="1">
    <citation type="submission" date="2023-04" db="EMBL/GenBank/DDBJ databases">
        <title>Black Yeasts Isolated from many extreme environments.</title>
        <authorList>
            <person name="Coleine C."/>
            <person name="Stajich J.E."/>
            <person name="Selbmann L."/>
        </authorList>
    </citation>
    <scope>NUCLEOTIDE SEQUENCE</scope>
    <source>
        <strain evidence="5">CCFEE 5312</strain>
    </source>
</reference>
<evidence type="ECO:0000256" key="4">
    <source>
        <dbReference type="ARBA" id="ARBA00023315"/>
    </source>
</evidence>
<keyword evidence="3" id="KW-0808">Transferase</keyword>
<comment type="similarity">
    <text evidence="2">Belongs to the plant acyltransferase family.</text>
</comment>
<evidence type="ECO:0000313" key="6">
    <source>
        <dbReference type="Proteomes" id="UP001271007"/>
    </source>
</evidence>
<dbReference type="Gene3D" id="3.30.559.10">
    <property type="entry name" value="Chloramphenicol acetyltransferase-like domain"/>
    <property type="match status" value="1"/>
</dbReference>
<comment type="caution">
    <text evidence="5">The sequence shown here is derived from an EMBL/GenBank/DDBJ whole genome shotgun (WGS) entry which is preliminary data.</text>
</comment>
<comment type="pathway">
    <text evidence="1">Secondary metabolite biosynthesis.</text>
</comment>